<dbReference type="InterPro" id="IPR015003">
    <property type="entry name" value="DUF1853"/>
</dbReference>
<dbReference type="GO" id="GO:0006139">
    <property type="term" value="P:nucleobase-containing compound metabolic process"/>
    <property type="evidence" value="ECO:0007669"/>
    <property type="project" value="InterPro"/>
</dbReference>
<dbReference type="GO" id="GO:0008408">
    <property type="term" value="F:3'-5' exonuclease activity"/>
    <property type="evidence" value="ECO:0007669"/>
    <property type="project" value="InterPro"/>
</dbReference>
<reference evidence="2" key="2">
    <citation type="submission" date="2019-06" db="EMBL/GenBank/DDBJ databases">
        <title>Genomics analysis of Aphanomyces spp. identifies a new class of oomycete effector associated with host adaptation.</title>
        <authorList>
            <person name="Gaulin E."/>
        </authorList>
    </citation>
    <scope>NUCLEOTIDE SEQUENCE</scope>
    <source>
        <strain evidence="2">CBS 578.67</strain>
    </source>
</reference>
<gene>
    <name evidence="3" type="primary">Aste57867_17691</name>
    <name evidence="2" type="ORF">As57867_017630</name>
    <name evidence="3" type="ORF">ASTE57867_17691</name>
</gene>
<dbReference type="GO" id="GO:0003676">
    <property type="term" value="F:nucleic acid binding"/>
    <property type="evidence" value="ECO:0007669"/>
    <property type="project" value="InterPro"/>
</dbReference>
<dbReference type="Pfam" id="PF08907">
    <property type="entry name" value="DUF1853"/>
    <property type="match status" value="1"/>
</dbReference>
<dbReference type="InterPro" id="IPR036397">
    <property type="entry name" value="RNaseH_sf"/>
</dbReference>
<organism evidence="3 4">
    <name type="scientific">Aphanomyces stellatus</name>
    <dbReference type="NCBI Taxonomy" id="120398"/>
    <lineage>
        <taxon>Eukaryota</taxon>
        <taxon>Sar</taxon>
        <taxon>Stramenopiles</taxon>
        <taxon>Oomycota</taxon>
        <taxon>Saprolegniomycetes</taxon>
        <taxon>Saprolegniales</taxon>
        <taxon>Verrucalvaceae</taxon>
        <taxon>Aphanomyces</taxon>
    </lineage>
</organism>
<dbReference type="PANTHER" id="PTHR47765:SF2">
    <property type="entry name" value="EXONUCLEASE MUT-7 HOMOLOG"/>
    <property type="match status" value="1"/>
</dbReference>
<evidence type="ECO:0000313" key="3">
    <source>
        <dbReference type="EMBL" id="VFT94441.1"/>
    </source>
</evidence>
<keyword evidence="4" id="KW-1185">Reference proteome</keyword>
<evidence type="ECO:0000313" key="2">
    <source>
        <dbReference type="EMBL" id="KAF0691009.1"/>
    </source>
</evidence>
<sequence>MLWRRKIVRDLEWVFSSPHLLSSNFSVLPKAICTTVLSLPATQKWLDALHGDPGLLYLFLAEKRRENTSLALGVYFAALLEFWLRFCPSWTVEKFAVGQQLVARKSAQTVGQLKFVFRLTMPPTPPIDMHWEASIKFFLLSDADERPCKLEHFVGPHLGENLAWRAQEVQRKLDMCRLDAVRSWMASHFEWTAAQMDDHHTASSHMILRGYLFYPLSHRAATTSLDVETMTKDIEPTHLRGWWTIDYETELTRAAPPTAKWAILPKVHWLSPVVAQDQGSVAAVITGDEHLGLDDIVAMDRATLFSTCRAHFAHCDSAMPLLVAELHPSNKDTTQYIEISRGFVMNPKTWNPAPLTGDALRYRRHRSKNKQATDLNTLFTSTPWDVSMEREYEQRRRVDAMAVCMKHDNNEVERQPKVTFDATMTPPTLVRQIHMLLMERQAGINYEAIKAATKTFLQNGRTREFLVDCIVALRELGDENEAKDVLRVGHLLLDSSANDYDADENAQKDEAVAQKLEAFTVQQLTKEDGWWILRFLVKATRSLAPKFTPSAHSVQNAVATTVWTILDSQSQRWNATVVDLCDLYGYPATVDDAAKVLHALLAGHDAINAEAFVLATLAHGGDDATCLIQAFLHHPNTPAKTARRFATHSSVARNTLSPERDQPLPSLDHVHHRRLVDQTTVVTTTHLVDCPDGVVELTSYINNLQAQHVVGIDCEWRPRHFQSTEEERVQLIQLAFSDTVYILDAVALDNHGADRPLVETVLALIFNSPRFILAGFCVAGDIHRLRATYPSLDHSCPVLSNCVEVRRLAVARVGDNVSSWGLAALVSTYLGQTIEKDQQCSDWGLRPLTPEQLRYAAEDAQCARRLFFYFVADLVSQLEPLLCDSHVWHPWLVRERPRDHLSYLQESDVVNAVNKLGLGSANLCQPLPAHNSLSHVVVKTVAFVVQNAQAEAMYLAVVVDIAKSIDVDLLRIGLGISSTSHIALASDAVLFPRIYCTYLATDVGALGQSVCGSRVASPSFSMLCSWTRK</sequence>
<dbReference type="EMBL" id="CAADRA010006251">
    <property type="protein sequence ID" value="VFT94441.1"/>
    <property type="molecule type" value="Genomic_DNA"/>
</dbReference>
<evidence type="ECO:0000259" key="1">
    <source>
        <dbReference type="SMART" id="SM00474"/>
    </source>
</evidence>
<dbReference type="EMBL" id="VJMH01006230">
    <property type="protein sequence ID" value="KAF0691009.1"/>
    <property type="molecule type" value="Genomic_DNA"/>
</dbReference>
<dbReference type="SMART" id="SM00474">
    <property type="entry name" value="35EXOc"/>
    <property type="match status" value="1"/>
</dbReference>
<dbReference type="PANTHER" id="PTHR47765">
    <property type="entry name" value="3'-5' EXONUCLEASE DOMAIN-CONTAINING PROTEIN"/>
    <property type="match status" value="1"/>
</dbReference>
<dbReference type="Gene3D" id="3.30.420.10">
    <property type="entry name" value="Ribonuclease H-like superfamily/Ribonuclease H"/>
    <property type="match status" value="1"/>
</dbReference>
<dbReference type="OrthoDB" id="10261556at2759"/>
<feature type="domain" description="3'-5' exonuclease" evidence="1">
    <location>
        <begin position="688"/>
        <end position="875"/>
    </location>
</feature>
<dbReference type="InterPro" id="IPR052408">
    <property type="entry name" value="Exonuclease_MUT-7-like"/>
</dbReference>
<reference evidence="3 4" key="1">
    <citation type="submission" date="2019-03" db="EMBL/GenBank/DDBJ databases">
        <authorList>
            <person name="Gaulin E."/>
            <person name="Dumas B."/>
        </authorList>
    </citation>
    <scope>NUCLEOTIDE SEQUENCE [LARGE SCALE GENOMIC DNA]</scope>
    <source>
        <strain evidence="3">CBS 568.67</strain>
    </source>
</reference>
<dbReference type="InterPro" id="IPR012337">
    <property type="entry name" value="RNaseH-like_sf"/>
</dbReference>
<protein>
    <submittedName>
        <fullName evidence="3">Aste57867_17691 protein</fullName>
    </submittedName>
</protein>
<evidence type="ECO:0000313" key="4">
    <source>
        <dbReference type="Proteomes" id="UP000332933"/>
    </source>
</evidence>
<dbReference type="Proteomes" id="UP000332933">
    <property type="component" value="Unassembled WGS sequence"/>
</dbReference>
<proteinExistence type="predicted"/>
<name>A0A485L881_9STRA</name>
<accession>A0A485L881</accession>
<dbReference type="SUPFAM" id="SSF53098">
    <property type="entry name" value="Ribonuclease H-like"/>
    <property type="match status" value="1"/>
</dbReference>
<dbReference type="Pfam" id="PF01612">
    <property type="entry name" value="DNA_pol_A_exo1"/>
    <property type="match status" value="1"/>
</dbReference>
<dbReference type="AlphaFoldDB" id="A0A485L881"/>
<dbReference type="InterPro" id="IPR002562">
    <property type="entry name" value="3'-5'_exonuclease_dom"/>
</dbReference>